<keyword evidence="3" id="KW-0813">Transport</keyword>
<evidence type="ECO:0000256" key="10">
    <source>
        <dbReference type="ARBA" id="ARBA00023237"/>
    </source>
</evidence>
<feature type="domain" description="Porin" evidence="12">
    <location>
        <begin position="18"/>
        <end position="345"/>
    </location>
</feature>
<keyword evidence="14" id="KW-1185">Reference proteome</keyword>
<dbReference type="Pfam" id="PF13609">
    <property type="entry name" value="Porin_4"/>
    <property type="match status" value="1"/>
</dbReference>
<dbReference type="InterPro" id="IPR001702">
    <property type="entry name" value="Porin_Gram-ve"/>
</dbReference>
<reference evidence="13 14" key="1">
    <citation type="submission" date="2023-02" db="EMBL/GenBank/DDBJ databases">
        <title>Bacterial whole genome sequence for Curvibacter sp. HBC28.</title>
        <authorList>
            <person name="Le V."/>
            <person name="Ko S.-R."/>
            <person name="Ahn C.-Y."/>
            <person name="Oh H.-M."/>
        </authorList>
    </citation>
    <scope>NUCLEOTIDE SEQUENCE [LARGE SCALE GENOMIC DNA]</scope>
    <source>
        <strain evidence="13 14">HBC28</strain>
    </source>
</reference>
<keyword evidence="5" id="KW-0812">Transmembrane</keyword>
<dbReference type="Gene3D" id="2.40.160.10">
    <property type="entry name" value="Porin"/>
    <property type="match status" value="1"/>
</dbReference>
<evidence type="ECO:0000256" key="11">
    <source>
        <dbReference type="SAM" id="SignalP"/>
    </source>
</evidence>
<feature type="chain" id="PRO_5047098407" evidence="11">
    <location>
        <begin position="32"/>
        <end position="383"/>
    </location>
</feature>
<evidence type="ECO:0000256" key="4">
    <source>
        <dbReference type="ARBA" id="ARBA00022452"/>
    </source>
</evidence>
<gene>
    <name evidence="13" type="ORF">PSQ39_15310</name>
</gene>
<feature type="signal peptide" evidence="11">
    <location>
        <begin position="1"/>
        <end position="31"/>
    </location>
</feature>
<sequence>MNPTHLRAHRAARATPLALALLTLLGGAAQAQSSSVSIYGSLDQYFNHMSSSSGTTLNTLQDGKDLRSRLGFRGVEDLGGGLSAKFQLEMGLSANSGATADSSRAFDRQSWVGLAHAEYGELRLGRQNSAPFTKGDYTDFTARTLGSIVNNFGVPARFDNDLAYISPRWGGLQVEGHFAQQQASASSTQVSTPIVQLAADYLNGPTRVGYAGLVAKAPQNAALNANVFYHYAYANYDYGQGKLYAAYVRSNNVAATANGNNAGSVLSNVGGVVNWTSTSVNRTFDIVQLSADYKVTPVLRVGALWGRIHDTSGAGQNASGGAFGAYYSLSKRTTLSALYETMKNDPNAGFRPAGSAGLSPNFAGSDVNGRTIKGFQFGVLHRF</sequence>
<evidence type="ECO:0000256" key="5">
    <source>
        <dbReference type="ARBA" id="ARBA00022692"/>
    </source>
</evidence>
<dbReference type="InterPro" id="IPR033900">
    <property type="entry name" value="Gram_neg_porin_domain"/>
</dbReference>
<organism evidence="13 14">
    <name type="scientific">Curvibacter microcysteis</name>
    <dbReference type="NCBI Taxonomy" id="3026419"/>
    <lineage>
        <taxon>Bacteria</taxon>
        <taxon>Pseudomonadati</taxon>
        <taxon>Pseudomonadota</taxon>
        <taxon>Betaproteobacteria</taxon>
        <taxon>Burkholderiales</taxon>
        <taxon>Comamonadaceae</taxon>
        <taxon>Curvibacter</taxon>
    </lineage>
</organism>
<keyword evidence="9" id="KW-0472">Membrane</keyword>
<protein>
    <submittedName>
        <fullName evidence="13">Porin</fullName>
    </submittedName>
</protein>
<dbReference type="Proteomes" id="UP001528672">
    <property type="component" value="Unassembled WGS sequence"/>
</dbReference>
<evidence type="ECO:0000256" key="8">
    <source>
        <dbReference type="ARBA" id="ARBA00023114"/>
    </source>
</evidence>
<dbReference type="RefSeq" id="WP_273927695.1">
    <property type="nucleotide sequence ID" value="NZ_JAQSIO010000005.1"/>
</dbReference>
<dbReference type="InterPro" id="IPR050298">
    <property type="entry name" value="Gram-neg_bact_OMP"/>
</dbReference>
<dbReference type="PANTHER" id="PTHR34501:SF9">
    <property type="entry name" value="MAJOR OUTER MEMBRANE PROTEIN P.IA"/>
    <property type="match status" value="1"/>
</dbReference>
<evidence type="ECO:0000256" key="7">
    <source>
        <dbReference type="ARBA" id="ARBA00023065"/>
    </source>
</evidence>
<dbReference type="PRINTS" id="PR00182">
    <property type="entry name" value="ECOLNEIPORIN"/>
</dbReference>
<evidence type="ECO:0000313" key="13">
    <source>
        <dbReference type="EMBL" id="MDD0816004.1"/>
    </source>
</evidence>
<keyword evidence="8" id="KW-0626">Porin</keyword>
<keyword evidence="6 11" id="KW-0732">Signal</keyword>
<proteinExistence type="predicted"/>
<dbReference type="SUPFAM" id="SSF56935">
    <property type="entry name" value="Porins"/>
    <property type="match status" value="1"/>
</dbReference>
<dbReference type="PRINTS" id="PR00184">
    <property type="entry name" value="NEISSPPORIN"/>
</dbReference>
<dbReference type="CDD" id="cd00342">
    <property type="entry name" value="gram_neg_porins"/>
    <property type="match status" value="1"/>
</dbReference>
<evidence type="ECO:0000256" key="3">
    <source>
        <dbReference type="ARBA" id="ARBA00022448"/>
    </source>
</evidence>
<comment type="subunit">
    <text evidence="2">Homotrimer.</text>
</comment>
<evidence type="ECO:0000259" key="12">
    <source>
        <dbReference type="Pfam" id="PF13609"/>
    </source>
</evidence>
<evidence type="ECO:0000256" key="9">
    <source>
        <dbReference type="ARBA" id="ARBA00023136"/>
    </source>
</evidence>
<comment type="subcellular location">
    <subcellularLocation>
        <location evidence="1">Cell outer membrane</location>
        <topology evidence="1">Multi-pass membrane protein</topology>
    </subcellularLocation>
</comment>
<evidence type="ECO:0000313" key="14">
    <source>
        <dbReference type="Proteomes" id="UP001528672"/>
    </source>
</evidence>
<dbReference type="InterPro" id="IPR023614">
    <property type="entry name" value="Porin_dom_sf"/>
</dbReference>
<evidence type="ECO:0000256" key="2">
    <source>
        <dbReference type="ARBA" id="ARBA00011233"/>
    </source>
</evidence>
<evidence type="ECO:0000256" key="6">
    <source>
        <dbReference type="ARBA" id="ARBA00022729"/>
    </source>
</evidence>
<evidence type="ECO:0000256" key="1">
    <source>
        <dbReference type="ARBA" id="ARBA00004571"/>
    </source>
</evidence>
<dbReference type="InterPro" id="IPR002299">
    <property type="entry name" value="Porin_Neis"/>
</dbReference>
<keyword evidence="4" id="KW-1134">Transmembrane beta strand</keyword>
<keyword evidence="7" id="KW-0406">Ion transport</keyword>
<dbReference type="PANTHER" id="PTHR34501">
    <property type="entry name" value="PROTEIN YDDL-RELATED"/>
    <property type="match status" value="1"/>
</dbReference>
<name>A0ABT5MJ32_9BURK</name>
<dbReference type="EMBL" id="JAQSIO010000005">
    <property type="protein sequence ID" value="MDD0816004.1"/>
    <property type="molecule type" value="Genomic_DNA"/>
</dbReference>
<accession>A0ABT5MJ32</accession>
<keyword evidence="10" id="KW-0998">Cell outer membrane</keyword>
<comment type="caution">
    <text evidence="13">The sequence shown here is derived from an EMBL/GenBank/DDBJ whole genome shotgun (WGS) entry which is preliminary data.</text>
</comment>